<reference evidence="3" key="1">
    <citation type="submission" date="2020-05" db="EMBL/GenBank/DDBJ databases">
        <title>Mycena genomes resolve the evolution of fungal bioluminescence.</title>
        <authorList>
            <person name="Tsai I.J."/>
        </authorList>
    </citation>
    <scope>NUCLEOTIDE SEQUENCE</scope>
    <source>
        <strain evidence="3">CCC161011</strain>
    </source>
</reference>
<feature type="transmembrane region" description="Helical" evidence="2">
    <location>
        <begin position="28"/>
        <end position="47"/>
    </location>
</feature>
<accession>A0A8H6TWG5</accession>
<organism evidence="3 4">
    <name type="scientific">Mycena venus</name>
    <dbReference type="NCBI Taxonomy" id="2733690"/>
    <lineage>
        <taxon>Eukaryota</taxon>
        <taxon>Fungi</taxon>
        <taxon>Dikarya</taxon>
        <taxon>Basidiomycota</taxon>
        <taxon>Agaricomycotina</taxon>
        <taxon>Agaricomycetes</taxon>
        <taxon>Agaricomycetidae</taxon>
        <taxon>Agaricales</taxon>
        <taxon>Marasmiineae</taxon>
        <taxon>Mycenaceae</taxon>
        <taxon>Mycena</taxon>
    </lineage>
</organism>
<comment type="caution">
    <text evidence="3">The sequence shown here is derived from an EMBL/GenBank/DDBJ whole genome shotgun (WGS) entry which is preliminary data.</text>
</comment>
<sequence>MHSFLRSAVAALRNTQKRFNSSALARIYTFRAVLVLNISTAMAQVLFENGVDPIVSGPCVFIVIHHLVMLYPWRIHWVVSAIDFLLVLAEFAYFLLFFLTVLPAIRSPIATFGWRFTLLSGCSTQLPYNFREVLFGRSALRPLVRGESRAIAFVRAIVLVSLCIAIPAFGCYFALVVPIRATVMIRNVRVAHPWLLDVSGFEEAYRYIKEKENITMVFFYVGPSDSIWSAVNVTIARSDGNTLRVSNSFSVADVYSPATTVACPYSWSDLASSMNDLIVSASFTDPRGTLYVKTGQGDSSDIDSYAEVIPLKAGFHLSAFLSRTQRQFFSKNAQDIFGLTTVGSLSWMLCACLTSSCQPFKSVTLNTVLTVQTDPSPPDLELTTLRLYMREDIGVLPAEIVQDYSDASVLNGIATFGGFWTFVNGAFAMIFGANLLYFLFRRRSLSALGIVHIFQRRTLIRKWNEDFPALHTEGGRPGSKSAGIVAFLRERLVDLDDEDHSGDLEAQNTTSEQVQVQVYHPVSMNDDAELSEKATLKKPKPHTDTCEMEEVPL</sequence>
<feature type="region of interest" description="Disordered" evidence="1">
    <location>
        <begin position="530"/>
        <end position="553"/>
    </location>
</feature>
<dbReference type="EMBL" id="JACAZI010000053">
    <property type="protein sequence ID" value="KAF7325313.1"/>
    <property type="molecule type" value="Genomic_DNA"/>
</dbReference>
<keyword evidence="2" id="KW-0812">Transmembrane</keyword>
<evidence type="ECO:0000313" key="4">
    <source>
        <dbReference type="Proteomes" id="UP000620124"/>
    </source>
</evidence>
<dbReference type="AlphaFoldDB" id="A0A8H6TWG5"/>
<evidence type="ECO:0000256" key="1">
    <source>
        <dbReference type="SAM" id="MobiDB-lite"/>
    </source>
</evidence>
<proteinExistence type="predicted"/>
<gene>
    <name evidence="3" type="ORF">MVEN_02631700</name>
</gene>
<feature type="transmembrane region" description="Helical" evidence="2">
    <location>
        <begin position="150"/>
        <end position="177"/>
    </location>
</feature>
<feature type="transmembrane region" description="Helical" evidence="2">
    <location>
        <begin position="85"/>
        <end position="105"/>
    </location>
</feature>
<keyword evidence="2" id="KW-0472">Membrane</keyword>
<feature type="transmembrane region" description="Helical" evidence="2">
    <location>
        <begin position="419"/>
        <end position="440"/>
    </location>
</feature>
<feature type="transmembrane region" description="Helical" evidence="2">
    <location>
        <begin position="53"/>
        <end position="73"/>
    </location>
</feature>
<dbReference type="Proteomes" id="UP000620124">
    <property type="component" value="Unassembled WGS sequence"/>
</dbReference>
<evidence type="ECO:0000313" key="3">
    <source>
        <dbReference type="EMBL" id="KAF7325313.1"/>
    </source>
</evidence>
<feature type="transmembrane region" description="Helical" evidence="2">
    <location>
        <begin position="336"/>
        <end position="356"/>
    </location>
</feature>
<keyword evidence="2" id="KW-1133">Transmembrane helix</keyword>
<dbReference type="OrthoDB" id="3227921at2759"/>
<feature type="compositionally biased region" description="Basic and acidic residues" evidence="1">
    <location>
        <begin position="530"/>
        <end position="545"/>
    </location>
</feature>
<name>A0A8H6TWG5_9AGAR</name>
<protein>
    <submittedName>
        <fullName evidence="3">Short-chain dehydrogenase/reductase family protein</fullName>
    </submittedName>
</protein>
<keyword evidence="4" id="KW-1185">Reference proteome</keyword>
<evidence type="ECO:0000256" key="2">
    <source>
        <dbReference type="SAM" id="Phobius"/>
    </source>
</evidence>